<keyword evidence="18" id="KW-1133">Transmembrane helix</keyword>
<evidence type="ECO:0000256" key="15">
    <source>
        <dbReference type="ARBA" id="ARBA00034000"/>
    </source>
</evidence>
<evidence type="ECO:0000256" key="14">
    <source>
        <dbReference type="ARBA" id="ARBA00023316"/>
    </source>
</evidence>
<dbReference type="GO" id="GO:0006508">
    <property type="term" value="P:proteolysis"/>
    <property type="evidence" value="ECO:0007669"/>
    <property type="project" value="UniProtKB-KW"/>
</dbReference>
<evidence type="ECO:0000256" key="10">
    <source>
        <dbReference type="ARBA" id="ARBA00022960"/>
    </source>
</evidence>
<dbReference type="GO" id="GO:0008360">
    <property type="term" value="P:regulation of cell shape"/>
    <property type="evidence" value="ECO:0007669"/>
    <property type="project" value="UniProtKB-KW"/>
</dbReference>
<dbReference type="PATRIC" id="fig|1618447.3.peg.687"/>
<dbReference type="InterPro" id="IPR001264">
    <property type="entry name" value="Glyco_trans_51"/>
</dbReference>
<dbReference type="GO" id="GO:0005886">
    <property type="term" value="C:plasma membrane"/>
    <property type="evidence" value="ECO:0007669"/>
    <property type="project" value="UniProtKB-SubCell"/>
</dbReference>
<comment type="similarity">
    <text evidence="2">In the C-terminal section; belongs to the transpeptidase family.</text>
</comment>
<gene>
    <name evidence="21" type="ORF">UW22_C0024G0012</name>
</gene>
<evidence type="ECO:0000256" key="17">
    <source>
        <dbReference type="SAM" id="MobiDB-lite"/>
    </source>
</evidence>
<evidence type="ECO:0000256" key="7">
    <source>
        <dbReference type="ARBA" id="ARBA00022676"/>
    </source>
</evidence>
<dbReference type="InterPro" id="IPR001460">
    <property type="entry name" value="PCN-bd_Tpept"/>
</dbReference>
<dbReference type="FunFam" id="1.10.3810.10:FF:000001">
    <property type="entry name" value="Penicillin-binding protein 1A"/>
    <property type="match status" value="1"/>
</dbReference>
<keyword evidence="10" id="KW-0133">Cell shape</keyword>
<dbReference type="Proteomes" id="UP000034617">
    <property type="component" value="Unassembled WGS sequence"/>
</dbReference>
<evidence type="ECO:0000256" key="3">
    <source>
        <dbReference type="ARBA" id="ARBA00007739"/>
    </source>
</evidence>
<reference evidence="21 22" key="1">
    <citation type="journal article" date="2015" name="Nature">
        <title>rRNA introns, odd ribosomes, and small enigmatic genomes across a large radiation of phyla.</title>
        <authorList>
            <person name="Brown C.T."/>
            <person name="Hug L.A."/>
            <person name="Thomas B.C."/>
            <person name="Sharon I."/>
            <person name="Castelle C.J."/>
            <person name="Singh A."/>
            <person name="Wilkins M.J."/>
            <person name="Williams K.H."/>
            <person name="Banfield J.F."/>
        </authorList>
    </citation>
    <scope>NUCLEOTIDE SEQUENCE [LARGE SCALE GENOMIC DNA]</scope>
</reference>
<dbReference type="GO" id="GO:0008658">
    <property type="term" value="F:penicillin binding"/>
    <property type="evidence" value="ECO:0007669"/>
    <property type="project" value="InterPro"/>
</dbReference>
<evidence type="ECO:0000256" key="1">
    <source>
        <dbReference type="ARBA" id="ARBA00004236"/>
    </source>
</evidence>
<dbReference type="SUPFAM" id="SSF53955">
    <property type="entry name" value="Lysozyme-like"/>
    <property type="match status" value="1"/>
</dbReference>
<evidence type="ECO:0000259" key="20">
    <source>
        <dbReference type="Pfam" id="PF00912"/>
    </source>
</evidence>
<keyword evidence="8" id="KW-0808">Transferase</keyword>
<dbReference type="Gene3D" id="1.10.3810.10">
    <property type="entry name" value="Biosynthetic peptidoglycan transglycosylase-like"/>
    <property type="match status" value="1"/>
</dbReference>
<dbReference type="GO" id="GO:0030288">
    <property type="term" value="C:outer membrane-bounded periplasmic space"/>
    <property type="evidence" value="ECO:0007669"/>
    <property type="project" value="TreeGrafter"/>
</dbReference>
<feature type="domain" description="Penicillin-binding protein transpeptidase" evidence="19">
    <location>
        <begin position="406"/>
        <end position="662"/>
    </location>
</feature>
<keyword evidence="6" id="KW-0645">Protease</keyword>
<keyword evidence="18" id="KW-0812">Transmembrane</keyword>
<evidence type="ECO:0000256" key="11">
    <source>
        <dbReference type="ARBA" id="ARBA00022984"/>
    </source>
</evidence>
<keyword evidence="4" id="KW-1003">Cell membrane</keyword>
<evidence type="ECO:0000313" key="22">
    <source>
        <dbReference type="Proteomes" id="UP000034617"/>
    </source>
</evidence>
<evidence type="ECO:0000256" key="18">
    <source>
        <dbReference type="SAM" id="Phobius"/>
    </source>
</evidence>
<dbReference type="PANTHER" id="PTHR32282:SF11">
    <property type="entry name" value="PENICILLIN-BINDING PROTEIN 1B"/>
    <property type="match status" value="1"/>
</dbReference>
<protein>
    <submittedName>
        <fullName evidence="21">Uncharacterized protein</fullName>
    </submittedName>
</protein>
<dbReference type="GO" id="GO:0009002">
    <property type="term" value="F:serine-type D-Ala-D-Ala carboxypeptidase activity"/>
    <property type="evidence" value="ECO:0007669"/>
    <property type="project" value="UniProtKB-EC"/>
</dbReference>
<feature type="transmembrane region" description="Helical" evidence="18">
    <location>
        <begin position="96"/>
        <end position="118"/>
    </location>
</feature>
<accession>A0A0G1GSH0</accession>
<keyword evidence="5" id="KW-0121">Carboxypeptidase</keyword>
<evidence type="ECO:0000256" key="2">
    <source>
        <dbReference type="ARBA" id="ARBA00007090"/>
    </source>
</evidence>
<dbReference type="GO" id="GO:0009252">
    <property type="term" value="P:peptidoglycan biosynthetic process"/>
    <property type="evidence" value="ECO:0007669"/>
    <property type="project" value="UniProtKB-KW"/>
</dbReference>
<feature type="region of interest" description="Disordered" evidence="17">
    <location>
        <begin position="724"/>
        <end position="747"/>
    </location>
</feature>
<comment type="catalytic activity">
    <reaction evidence="16">
        <text>[GlcNAc-(1-&gt;4)-Mur2Ac(oyl-L-Ala-gamma-D-Glu-L-Lys-D-Ala-D-Ala)](n)-di-trans,octa-cis-undecaprenyl diphosphate + beta-D-GlcNAc-(1-&gt;4)-Mur2Ac(oyl-L-Ala-gamma-D-Glu-L-Lys-D-Ala-D-Ala)-di-trans,octa-cis-undecaprenyl diphosphate = [GlcNAc-(1-&gt;4)-Mur2Ac(oyl-L-Ala-gamma-D-Glu-L-Lys-D-Ala-D-Ala)](n+1)-di-trans,octa-cis-undecaprenyl diphosphate + di-trans,octa-cis-undecaprenyl diphosphate + H(+)</text>
        <dbReference type="Rhea" id="RHEA:23708"/>
        <dbReference type="Rhea" id="RHEA-COMP:9602"/>
        <dbReference type="Rhea" id="RHEA-COMP:9603"/>
        <dbReference type="ChEBI" id="CHEBI:15378"/>
        <dbReference type="ChEBI" id="CHEBI:58405"/>
        <dbReference type="ChEBI" id="CHEBI:60033"/>
        <dbReference type="ChEBI" id="CHEBI:78435"/>
        <dbReference type="EC" id="2.4.99.28"/>
    </reaction>
</comment>
<evidence type="ECO:0000313" key="21">
    <source>
        <dbReference type="EMBL" id="KKT37545.1"/>
    </source>
</evidence>
<evidence type="ECO:0000259" key="19">
    <source>
        <dbReference type="Pfam" id="PF00905"/>
    </source>
</evidence>
<dbReference type="InterPro" id="IPR012338">
    <property type="entry name" value="Beta-lactam/transpept-like"/>
</dbReference>
<keyword evidence="13" id="KW-0511">Multifunctional enzyme</keyword>
<keyword evidence="12 18" id="KW-0472">Membrane</keyword>
<feature type="compositionally biased region" description="Pro residues" evidence="17">
    <location>
        <begin position="735"/>
        <end position="747"/>
    </location>
</feature>
<dbReference type="PANTHER" id="PTHR32282">
    <property type="entry name" value="BINDING PROTEIN TRANSPEPTIDASE, PUTATIVE-RELATED"/>
    <property type="match status" value="1"/>
</dbReference>
<dbReference type="AlphaFoldDB" id="A0A0G1GSH0"/>
<organism evidence="21 22">
    <name type="scientific">Candidatus Gottesmanbacteria bacterium GW2011_GWB1_44_11c</name>
    <dbReference type="NCBI Taxonomy" id="1618447"/>
    <lineage>
        <taxon>Bacteria</taxon>
        <taxon>Candidatus Gottesmaniibacteriota</taxon>
    </lineage>
</organism>
<evidence type="ECO:0000256" key="13">
    <source>
        <dbReference type="ARBA" id="ARBA00023268"/>
    </source>
</evidence>
<evidence type="ECO:0000256" key="12">
    <source>
        <dbReference type="ARBA" id="ARBA00023136"/>
    </source>
</evidence>
<dbReference type="GO" id="GO:0071555">
    <property type="term" value="P:cell wall organization"/>
    <property type="evidence" value="ECO:0007669"/>
    <property type="project" value="UniProtKB-KW"/>
</dbReference>
<evidence type="ECO:0000256" key="5">
    <source>
        <dbReference type="ARBA" id="ARBA00022645"/>
    </source>
</evidence>
<dbReference type="Pfam" id="PF00905">
    <property type="entry name" value="Transpeptidase"/>
    <property type="match status" value="1"/>
</dbReference>
<evidence type="ECO:0000256" key="8">
    <source>
        <dbReference type="ARBA" id="ARBA00022679"/>
    </source>
</evidence>
<dbReference type="InterPro" id="IPR050396">
    <property type="entry name" value="Glycosyltr_51/Transpeptidase"/>
</dbReference>
<feature type="domain" description="Glycosyl transferase family 51" evidence="20">
    <location>
        <begin position="143"/>
        <end position="318"/>
    </location>
</feature>
<keyword evidence="9" id="KW-0378">Hydrolase</keyword>
<dbReference type="InterPro" id="IPR036950">
    <property type="entry name" value="PBP_transglycosylase"/>
</dbReference>
<evidence type="ECO:0000256" key="6">
    <source>
        <dbReference type="ARBA" id="ARBA00022670"/>
    </source>
</evidence>
<dbReference type="Pfam" id="PF00912">
    <property type="entry name" value="Transgly"/>
    <property type="match status" value="1"/>
</dbReference>
<sequence>MKYVVRVLHDIGQLVLSFFTPFFLFLRKKIVQLTKQFINLPRLDRNWRFPLPSFPKLSLSSVVSKQKGTPYRSAVIYRKPKLSRLTNPVFWQRVKFFLFGIGVTMLFFFIPYLVYQWLDGLPNPKLLTRRDLEVSTKIFDRNGALLYEFYTDQNRTPMPFSDIPQYIKDATIAIEDREFYRHSGFSVKGMIRAVREISVKGQVQGGSTITQQLIKSALLSPEIKLSRKIKEIVLAFWAERMYTKEQILEMYLNQVPYGGTSWGIESASRTYFGKSVKDLSLAESSLLAGLPAAPTEYSPFGTHPEKAFQRQAEVLRRMVEDRYITKEEAEEAFAQPIHFVAPRVAIRAPHFVMYVKDLLEKKYGYRLVEHGGLRVVTSLDVTIQEKAQDIVAQQIAGLTRLNVGNGAALISNPKTGEIYAMVGSKNYFDVASEGNVNLVTSIRQPGSSIKVVTYSLALENGFTPASILDDSPVVYSVPGSIPYAPVNYDSRFHGPTPLRYALANSYNVPAVKLAAKLGVPAIVDKGRMMGIESWTDESRYGLSITLGAAEVTMLDMAKVFGSLANDGKRVDLMPILEVTDYAGKVYEKNKPKKGVQVVKPEVAWIMGNILADNAARTSAFGPNSALVIPGKTVSVKTGTSNDKRDNWTIGYTPSYVVTTWVGNNNNAPMNPYLASGITGAAPIWHDVFVELLKDKQDEPPPRPANVVSVSCYFNRPEFFIKGTEPTGGRCAALPTPAPSGSPTPKPQ</sequence>
<proteinExistence type="inferred from homology"/>
<evidence type="ECO:0000256" key="9">
    <source>
        <dbReference type="ARBA" id="ARBA00022801"/>
    </source>
</evidence>
<comment type="caution">
    <text evidence="21">The sequence shown here is derived from an EMBL/GenBank/DDBJ whole genome shotgun (WGS) entry which is preliminary data.</text>
</comment>
<comment type="subcellular location">
    <subcellularLocation>
        <location evidence="1">Cell membrane</location>
    </subcellularLocation>
</comment>
<dbReference type="SUPFAM" id="SSF56601">
    <property type="entry name" value="beta-lactamase/transpeptidase-like"/>
    <property type="match status" value="1"/>
</dbReference>
<evidence type="ECO:0000256" key="16">
    <source>
        <dbReference type="ARBA" id="ARBA00049902"/>
    </source>
</evidence>
<dbReference type="GO" id="GO:0008955">
    <property type="term" value="F:peptidoglycan glycosyltransferase activity"/>
    <property type="evidence" value="ECO:0007669"/>
    <property type="project" value="UniProtKB-EC"/>
</dbReference>
<keyword evidence="11" id="KW-0573">Peptidoglycan synthesis</keyword>
<feature type="transmembrane region" description="Helical" evidence="18">
    <location>
        <begin position="6"/>
        <end position="26"/>
    </location>
</feature>
<comment type="similarity">
    <text evidence="3">In the N-terminal section; belongs to the glycosyltransferase 51 family.</text>
</comment>
<dbReference type="InterPro" id="IPR023346">
    <property type="entry name" value="Lysozyme-like_dom_sf"/>
</dbReference>
<keyword evidence="7" id="KW-0328">Glycosyltransferase</keyword>
<name>A0A0G1GSH0_9BACT</name>
<keyword evidence="14" id="KW-0961">Cell wall biogenesis/degradation</keyword>
<dbReference type="EMBL" id="LCHM01000024">
    <property type="protein sequence ID" value="KKT37545.1"/>
    <property type="molecule type" value="Genomic_DNA"/>
</dbReference>
<dbReference type="Gene3D" id="3.40.710.10">
    <property type="entry name" value="DD-peptidase/beta-lactamase superfamily"/>
    <property type="match status" value="1"/>
</dbReference>
<evidence type="ECO:0000256" key="4">
    <source>
        <dbReference type="ARBA" id="ARBA00022475"/>
    </source>
</evidence>
<comment type="catalytic activity">
    <reaction evidence="15">
        <text>Preferential cleavage: (Ac)2-L-Lys-D-Ala-|-D-Ala. Also transpeptidation of peptidyl-alanyl moieties that are N-acyl substituents of D-alanine.</text>
        <dbReference type="EC" id="3.4.16.4"/>
    </reaction>
</comment>